<sequence>MDFRNIKKRNLYEEITNHIIRFVDEHGLQPGDKLPTENEMVRIFGVSKTAIREALSVLAAKGIIEKKAGVGSIIKEHNSSDLLETVTQQLKMQKQTLQEVLEFRRGIEVEAVALAAQRATEEQLQAIENAHRELIETNNNGGVGIEEDYRFHYLIILATGNSFYETMFDVIAPHYFEAIKISKIQSHRLSNHYLQEAHTEHQAILNALKSNDEETARIAMRNHLLNNETKIWSNDL</sequence>
<dbReference type="InterPro" id="IPR008920">
    <property type="entry name" value="TF_FadR/GntR_C"/>
</dbReference>
<dbReference type="Pfam" id="PF07729">
    <property type="entry name" value="FCD"/>
    <property type="match status" value="1"/>
</dbReference>
<dbReference type="Gene3D" id="1.10.10.10">
    <property type="entry name" value="Winged helix-like DNA-binding domain superfamily/Winged helix DNA-binding domain"/>
    <property type="match status" value="1"/>
</dbReference>
<dbReference type="Pfam" id="PF00392">
    <property type="entry name" value="GntR"/>
    <property type="match status" value="1"/>
</dbReference>
<dbReference type="PANTHER" id="PTHR43537:SF5">
    <property type="entry name" value="UXU OPERON TRANSCRIPTIONAL REGULATOR"/>
    <property type="match status" value="1"/>
</dbReference>
<evidence type="ECO:0000256" key="3">
    <source>
        <dbReference type="ARBA" id="ARBA00023163"/>
    </source>
</evidence>
<proteinExistence type="predicted"/>
<evidence type="ECO:0000256" key="2">
    <source>
        <dbReference type="ARBA" id="ARBA00023125"/>
    </source>
</evidence>
<dbReference type="InterPro" id="IPR000524">
    <property type="entry name" value="Tscrpt_reg_HTH_GntR"/>
</dbReference>
<dbReference type="OrthoDB" id="369138at2"/>
<dbReference type="InterPro" id="IPR036390">
    <property type="entry name" value="WH_DNA-bd_sf"/>
</dbReference>
<gene>
    <name evidence="5" type="ORF">CD30_04650</name>
</gene>
<dbReference type="Gene3D" id="1.20.120.530">
    <property type="entry name" value="GntR ligand-binding domain-like"/>
    <property type="match status" value="1"/>
</dbReference>
<feature type="domain" description="HTH gntR-type" evidence="4">
    <location>
        <begin position="9"/>
        <end position="77"/>
    </location>
</feature>
<dbReference type="EMBL" id="JPVQ01000005">
    <property type="protein sequence ID" value="KGR91601.1"/>
    <property type="molecule type" value="Genomic_DNA"/>
</dbReference>
<dbReference type="CDD" id="cd07377">
    <property type="entry name" value="WHTH_GntR"/>
    <property type="match status" value="1"/>
</dbReference>
<dbReference type="InterPro" id="IPR011711">
    <property type="entry name" value="GntR_C"/>
</dbReference>
<reference evidence="5 6" key="1">
    <citation type="submission" date="2014-02" db="EMBL/GenBank/DDBJ databases">
        <title>Draft genome sequence of Lysinibacillus massiliensis CCUG 49529.</title>
        <authorList>
            <person name="Zhang F."/>
            <person name="Wang G."/>
            <person name="Zhang L."/>
        </authorList>
    </citation>
    <scope>NUCLEOTIDE SEQUENCE [LARGE SCALE GENOMIC DNA]</scope>
    <source>
        <strain evidence="5 6">CCUG 49529</strain>
    </source>
</reference>
<dbReference type="PROSITE" id="PS50949">
    <property type="entry name" value="HTH_GNTR"/>
    <property type="match status" value="1"/>
</dbReference>
<dbReference type="GO" id="GO:0003700">
    <property type="term" value="F:DNA-binding transcription factor activity"/>
    <property type="evidence" value="ECO:0007669"/>
    <property type="project" value="InterPro"/>
</dbReference>
<dbReference type="SUPFAM" id="SSF48008">
    <property type="entry name" value="GntR ligand-binding domain-like"/>
    <property type="match status" value="1"/>
</dbReference>
<dbReference type="PANTHER" id="PTHR43537">
    <property type="entry name" value="TRANSCRIPTIONAL REGULATOR, GNTR FAMILY"/>
    <property type="match status" value="1"/>
</dbReference>
<evidence type="ECO:0000259" key="4">
    <source>
        <dbReference type="PROSITE" id="PS50949"/>
    </source>
</evidence>
<evidence type="ECO:0000256" key="1">
    <source>
        <dbReference type="ARBA" id="ARBA00023015"/>
    </source>
</evidence>
<keyword evidence="1" id="KW-0805">Transcription regulation</keyword>
<name>A0A0A3J3S6_9BACL</name>
<evidence type="ECO:0000313" key="5">
    <source>
        <dbReference type="EMBL" id="KGR91601.1"/>
    </source>
</evidence>
<dbReference type="Proteomes" id="UP000030595">
    <property type="component" value="Unassembled WGS sequence"/>
</dbReference>
<dbReference type="SMART" id="SM00345">
    <property type="entry name" value="HTH_GNTR"/>
    <property type="match status" value="1"/>
</dbReference>
<dbReference type="GO" id="GO:0003677">
    <property type="term" value="F:DNA binding"/>
    <property type="evidence" value="ECO:0007669"/>
    <property type="project" value="UniProtKB-KW"/>
</dbReference>
<dbReference type="AlphaFoldDB" id="A0A0A3J3S6"/>
<keyword evidence="6" id="KW-1185">Reference proteome</keyword>
<dbReference type="InterPro" id="IPR036388">
    <property type="entry name" value="WH-like_DNA-bd_sf"/>
</dbReference>
<organism evidence="5 6">
    <name type="scientific">Ureibacillus massiliensis 4400831 = CIP 108448 = CCUG 49529</name>
    <dbReference type="NCBI Taxonomy" id="1211035"/>
    <lineage>
        <taxon>Bacteria</taxon>
        <taxon>Bacillati</taxon>
        <taxon>Bacillota</taxon>
        <taxon>Bacilli</taxon>
        <taxon>Bacillales</taxon>
        <taxon>Caryophanaceae</taxon>
        <taxon>Ureibacillus</taxon>
    </lineage>
</organism>
<keyword evidence="3" id="KW-0804">Transcription</keyword>
<keyword evidence="2" id="KW-0238">DNA-binding</keyword>
<protein>
    <recommendedName>
        <fullName evidence="4">HTH gntR-type domain-containing protein</fullName>
    </recommendedName>
</protein>
<dbReference type="PRINTS" id="PR00035">
    <property type="entry name" value="HTHGNTR"/>
</dbReference>
<comment type="caution">
    <text evidence="5">The sequence shown here is derived from an EMBL/GenBank/DDBJ whole genome shotgun (WGS) entry which is preliminary data.</text>
</comment>
<dbReference type="SUPFAM" id="SSF46785">
    <property type="entry name" value="Winged helix' DNA-binding domain"/>
    <property type="match status" value="1"/>
</dbReference>
<dbReference type="SMART" id="SM00895">
    <property type="entry name" value="FCD"/>
    <property type="match status" value="1"/>
</dbReference>
<dbReference type="eggNOG" id="COG2186">
    <property type="taxonomic scope" value="Bacteria"/>
</dbReference>
<accession>A0A0A3J3S6</accession>
<evidence type="ECO:0000313" key="6">
    <source>
        <dbReference type="Proteomes" id="UP000030595"/>
    </source>
</evidence>
<dbReference type="RefSeq" id="WP_036173007.1">
    <property type="nucleotide sequence ID" value="NZ_AVCZ01000005.1"/>
</dbReference>